<reference evidence="2 3" key="1">
    <citation type="submission" date="2021-05" db="EMBL/GenBank/DDBJ databases">
        <title>Genome Assembly of Synthetic Allotetraploid Brassica napus Reveals Homoeologous Exchanges between Subgenomes.</title>
        <authorList>
            <person name="Davis J.T."/>
        </authorList>
    </citation>
    <scope>NUCLEOTIDE SEQUENCE [LARGE SCALE GENOMIC DNA]</scope>
    <source>
        <strain evidence="3">cv. Da-Ae</strain>
        <tissue evidence="2">Seedling</tissue>
    </source>
</reference>
<feature type="region of interest" description="Disordered" evidence="1">
    <location>
        <begin position="68"/>
        <end position="105"/>
    </location>
</feature>
<accession>A0ABQ7YCD5</accession>
<protein>
    <submittedName>
        <fullName evidence="2">Uncharacterized protein</fullName>
    </submittedName>
</protein>
<dbReference type="EMBL" id="JAGKQM010000018">
    <property type="protein sequence ID" value="KAH0865863.1"/>
    <property type="molecule type" value="Genomic_DNA"/>
</dbReference>
<sequence length="105" mass="11059">MEWEEQGLRSSLVLDSASVLMLTASSLMATVLSSLVELLAQASLSLSLTELFLFNIYVAALEGDVKENGDEVVDAEEGNENNEDGDSGDDDGGEDEEEGGDAGEV</sequence>
<comment type="caution">
    <text evidence="2">The sequence shown here is derived from an EMBL/GenBank/DDBJ whole genome shotgun (WGS) entry which is preliminary data.</text>
</comment>
<evidence type="ECO:0000313" key="3">
    <source>
        <dbReference type="Proteomes" id="UP000824890"/>
    </source>
</evidence>
<evidence type="ECO:0000256" key="1">
    <source>
        <dbReference type="SAM" id="MobiDB-lite"/>
    </source>
</evidence>
<organism evidence="2 3">
    <name type="scientific">Brassica napus</name>
    <name type="common">Rape</name>
    <dbReference type="NCBI Taxonomy" id="3708"/>
    <lineage>
        <taxon>Eukaryota</taxon>
        <taxon>Viridiplantae</taxon>
        <taxon>Streptophyta</taxon>
        <taxon>Embryophyta</taxon>
        <taxon>Tracheophyta</taxon>
        <taxon>Spermatophyta</taxon>
        <taxon>Magnoliopsida</taxon>
        <taxon>eudicotyledons</taxon>
        <taxon>Gunneridae</taxon>
        <taxon>Pentapetalae</taxon>
        <taxon>rosids</taxon>
        <taxon>malvids</taxon>
        <taxon>Brassicales</taxon>
        <taxon>Brassicaceae</taxon>
        <taxon>Brassiceae</taxon>
        <taxon>Brassica</taxon>
    </lineage>
</organism>
<evidence type="ECO:0000313" key="2">
    <source>
        <dbReference type="EMBL" id="KAH0865863.1"/>
    </source>
</evidence>
<keyword evidence="3" id="KW-1185">Reference proteome</keyword>
<dbReference type="Proteomes" id="UP000824890">
    <property type="component" value="Unassembled WGS sequence"/>
</dbReference>
<proteinExistence type="predicted"/>
<feature type="non-terminal residue" evidence="2">
    <location>
        <position position="105"/>
    </location>
</feature>
<feature type="compositionally biased region" description="Acidic residues" evidence="1">
    <location>
        <begin position="70"/>
        <end position="105"/>
    </location>
</feature>
<gene>
    <name evidence="2" type="ORF">HID58_083074</name>
</gene>
<name>A0ABQ7YCD5_BRANA</name>